<keyword evidence="2" id="KW-1185">Reference proteome</keyword>
<dbReference type="Proteomes" id="UP000014680">
    <property type="component" value="Unassembled WGS sequence"/>
</dbReference>
<protein>
    <submittedName>
        <fullName evidence="1">Uncharacterized protein</fullName>
    </submittedName>
</protein>
<dbReference type="AlphaFoldDB" id="A0A0A1U6T4"/>
<dbReference type="KEGG" id="eiv:EIN_478490"/>
<organism evidence="1 2">
    <name type="scientific">Entamoeba invadens IP1</name>
    <dbReference type="NCBI Taxonomy" id="370355"/>
    <lineage>
        <taxon>Eukaryota</taxon>
        <taxon>Amoebozoa</taxon>
        <taxon>Evosea</taxon>
        <taxon>Archamoebae</taxon>
        <taxon>Mastigamoebida</taxon>
        <taxon>Entamoebidae</taxon>
        <taxon>Entamoeba</taxon>
    </lineage>
</organism>
<accession>A0A0A1U6T4</accession>
<dbReference type="VEuPathDB" id="AmoebaDB:EIN_478490"/>
<proteinExistence type="predicted"/>
<sequence>MTNDLVSIEKVVKVYERSGSEEEFNITKEQEEKEKIKINKERSLCVASKRFDNPKKETIQEVTVCKSNVNSEQCDQLHQNKQQSVMQNTTQSSSLTSKRIITFNTIYIQFDWL</sequence>
<dbReference type="RefSeq" id="XP_004255358.1">
    <property type="nucleotide sequence ID" value="XM_004255310.1"/>
</dbReference>
<evidence type="ECO:0000313" key="1">
    <source>
        <dbReference type="EMBL" id="ELP88587.1"/>
    </source>
</evidence>
<dbReference type="EMBL" id="KB206742">
    <property type="protein sequence ID" value="ELP88587.1"/>
    <property type="molecule type" value="Genomic_DNA"/>
</dbReference>
<gene>
    <name evidence="1" type="ORF">EIN_478490</name>
</gene>
<dbReference type="GeneID" id="14887568"/>
<reference evidence="1 2" key="1">
    <citation type="submission" date="2012-10" db="EMBL/GenBank/DDBJ databases">
        <authorList>
            <person name="Zafar N."/>
            <person name="Inman J."/>
            <person name="Hall N."/>
            <person name="Lorenzi H."/>
            <person name="Caler E."/>
        </authorList>
    </citation>
    <scope>NUCLEOTIDE SEQUENCE [LARGE SCALE GENOMIC DNA]</scope>
    <source>
        <strain evidence="1 2">IP1</strain>
    </source>
</reference>
<evidence type="ECO:0000313" key="2">
    <source>
        <dbReference type="Proteomes" id="UP000014680"/>
    </source>
</evidence>
<name>A0A0A1U6T4_ENTIV</name>